<sequence>MRVNPLLAGLTVLLLPIALTACGWAVAAPAPTAPPGGAPDRTYAVGVRTLDLGRGTARPLPVTIWYPARDDTSAGPATDGRPRPTRNAAVAPGRFPLVLFSHGLHSLPEMHAQLTARWAAAGFVVAAPAYPHTNRRTTRFDRSDVRRQPGDALQVIQQVSRLDRIAGDRFAGHLAVTRIAAVGHSAGGYTTAGLFAPGHSEWLRGGIVIAGGGMAGSTFAGPAAPLLFVHGDADRVVPVSTGRNAYQRVPWPKAFLTLAGQGHGEYLTPGRPGFDETMGATTGFLRWTLYGDAEARRALPAAATAPGVTEFADQLD</sequence>
<keyword evidence="4" id="KW-0732">Signal</keyword>
<dbReference type="SUPFAM" id="SSF53474">
    <property type="entry name" value="alpha/beta-Hydrolases"/>
    <property type="match status" value="1"/>
</dbReference>
<evidence type="ECO:0000256" key="2">
    <source>
        <dbReference type="ARBA" id="ARBA00022963"/>
    </source>
</evidence>
<proteinExistence type="predicted"/>
<feature type="signal peptide" evidence="4">
    <location>
        <begin position="1"/>
        <end position="27"/>
    </location>
</feature>
<comment type="caution">
    <text evidence="5">The sequence shown here is derived from an EMBL/GenBank/DDBJ whole genome shotgun (WGS) entry which is preliminary data.</text>
</comment>
<dbReference type="Pfam" id="PF03403">
    <property type="entry name" value="PAF-AH_p_II"/>
    <property type="match status" value="1"/>
</dbReference>
<feature type="chain" id="PRO_5037941473" evidence="4">
    <location>
        <begin position="28"/>
        <end position="316"/>
    </location>
</feature>
<dbReference type="EMBL" id="JADBEB010000001">
    <property type="protein sequence ID" value="MBE1487183.1"/>
    <property type="molecule type" value="Genomic_DNA"/>
</dbReference>
<accession>A0A927QZ37</accession>
<gene>
    <name evidence="5" type="ORF">H4W31_002821</name>
</gene>
<dbReference type="PANTHER" id="PTHR10272:SF0">
    <property type="entry name" value="PLATELET-ACTIVATING FACTOR ACETYLHYDROLASE"/>
    <property type="match status" value="1"/>
</dbReference>
<reference evidence="5" key="1">
    <citation type="submission" date="2020-10" db="EMBL/GenBank/DDBJ databases">
        <title>Sequencing the genomes of 1000 actinobacteria strains.</title>
        <authorList>
            <person name="Klenk H.-P."/>
        </authorList>
    </citation>
    <scope>NUCLEOTIDE SEQUENCE</scope>
    <source>
        <strain evidence="5">DSM 46832</strain>
    </source>
</reference>
<dbReference type="InterPro" id="IPR029058">
    <property type="entry name" value="AB_hydrolase_fold"/>
</dbReference>
<keyword evidence="1 5" id="KW-0378">Hydrolase</keyword>
<protein>
    <submittedName>
        <fullName evidence="5">Dienelactone hydrolase</fullName>
    </submittedName>
</protein>
<organism evidence="5 6">
    <name type="scientific">Plantactinospora soyae</name>
    <dbReference type="NCBI Taxonomy" id="1544732"/>
    <lineage>
        <taxon>Bacteria</taxon>
        <taxon>Bacillati</taxon>
        <taxon>Actinomycetota</taxon>
        <taxon>Actinomycetes</taxon>
        <taxon>Micromonosporales</taxon>
        <taxon>Micromonosporaceae</taxon>
        <taxon>Plantactinospora</taxon>
    </lineage>
</organism>
<dbReference type="Gene3D" id="3.40.50.1820">
    <property type="entry name" value="alpha/beta hydrolase"/>
    <property type="match status" value="1"/>
</dbReference>
<dbReference type="PROSITE" id="PS51257">
    <property type="entry name" value="PROKAR_LIPOPROTEIN"/>
    <property type="match status" value="1"/>
</dbReference>
<dbReference type="GO" id="GO:0003847">
    <property type="term" value="F:1-alkyl-2-acetylglycerophosphocholine esterase activity"/>
    <property type="evidence" value="ECO:0007669"/>
    <property type="project" value="TreeGrafter"/>
</dbReference>
<dbReference type="Proteomes" id="UP000649753">
    <property type="component" value="Unassembled WGS sequence"/>
</dbReference>
<dbReference type="AlphaFoldDB" id="A0A927QZ37"/>
<dbReference type="PANTHER" id="PTHR10272">
    <property type="entry name" value="PLATELET-ACTIVATING FACTOR ACETYLHYDROLASE"/>
    <property type="match status" value="1"/>
</dbReference>
<name>A0A927QZ37_9ACTN</name>
<dbReference type="RefSeq" id="WP_192767072.1">
    <property type="nucleotide sequence ID" value="NZ_JADBEB010000001.1"/>
</dbReference>
<evidence type="ECO:0000313" key="5">
    <source>
        <dbReference type="EMBL" id="MBE1487183.1"/>
    </source>
</evidence>
<evidence type="ECO:0000256" key="3">
    <source>
        <dbReference type="ARBA" id="ARBA00023098"/>
    </source>
</evidence>
<keyword evidence="6" id="KW-1185">Reference proteome</keyword>
<keyword evidence="2" id="KW-0442">Lipid degradation</keyword>
<evidence type="ECO:0000313" key="6">
    <source>
        <dbReference type="Proteomes" id="UP000649753"/>
    </source>
</evidence>
<evidence type="ECO:0000256" key="1">
    <source>
        <dbReference type="ARBA" id="ARBA00022801"/>
    </source>
</evidence>
<evidence type="ECO:0000256" key="4">
    <source>
        <dbReference type="SAM" id="SignalP"/>
    </source>
</evidence>
<dbReference type="GO" id="GO:0016042">
    <property type="term" value="P:lipid catabolic process"/>
    <property type="evidence" value="ECO:0007669"/>
    <property type="project" value="UniProtKB-KW"/>
</dbReference>
<keyword evidence="3" id="KW-0443">Lipid metabolism</keyword>